<sequence>MTDTLSTPDEARAAGGPAGEPPPVGPGFVAAYAAAHAGLWIAVLTPIVVTMAVRVQQLAGPDAAATQGLVLGTGAVLALVTNPVFGALSDRTTSRFGRRRPWVLAGALAGAAGLAVVAVAPGVGGLLAGWCLAQLGFNAMLAALTAVLADRVPARQRGTVSGAVGVTVPVALVCGTFLVQATAGSTAWMFLAPAALAVAGAVVFAAVLRERRPAPARPGGPRRPARRPWSGPWRHPDFTWAWVSRFLLFMGIALLATFQAFYLVDHLGRSIAEVPRLIFWSTLVTSAAVILAGLVAGRVSDLTGRRKIFVLVSALVYGAGLLVIAAAPSFGVFLAGAAITGLGQGVYLAVDLALVADVLPDRETGAARNMGVLNIATALPQSLAPAIAPVILAAAGGSYPVLFLVAGLLAMLGSAAIAPVRGVR</sequence>
<dbReference type="EMBL" id="BOOU01000024">
    <property type="protein sequence ID" value="GII76679.1"/>
    <property type="molecule type" value="Genomic_DNA"/>
</dbReference>
<feature type="transmembrane region" description="Helical" evidence="6">
    <location>
        <begin position="187"/>
        <end position="208"/>
    </location>
</feature>
<proteinExistence type="predicted"/>
<feature type="domain" description="Major facilitator superfamily (MFS) profile" evidence="7">
    <location>
        <begin position="237"/>
        <end position="424"/>
    </location>
</feature>
<evidence type="ECO:0000313" key="9">
    <source>
        <dbReference type="Proteomes" id="UP000655287"/>
    </source>
</evidence>
<accession>A0A919UYB6</accession>
<dbReference type="PROSITE" id="PS50850">
    <property type="entry name" value="MFS"/>
    <property type="match status" value="1"/>
</dbReference>
<feature type="transmembrane region" description="Helical" evidence="6">
    <location>
        <begin position="160"/>
        <end position="181"/>
    </location>
</feature>
<feature type="region of interest" description="Disordered" evidence="5">
    <location>
        <begin position="1"/>
        <end position="20"/>
    </location>
</feature>
<organism evidence="8 9">
    <name type="scientific">Sphaerisporangium rufum</name>
    <dbReference type="NCBI Taxonomy" id="1381558"/>
    <lineage>
        <taxon>Bacteria</taxon>
        <taxon>Bacillati</taxon>
        <taxon>Actinomycetota</taxon>
        <taxon>Actinomycetes</taxon>
        <taxon>Streptosporangiales</taxon>
        <taxon>Streptosporangiaceae</taxon>
        <taxon>Sphaerisporangium</taxon>
    </lineage>
</organism>
<dbReference type="RefSeq" id="WP_203983293.1">
    <property type="nucleotide sequence ID" value="NZ_BOOU01000024.1"/>
</dbReference>
<evidence type="ECO:0000256" key="6">
    <source>
        <dbReference type="SAM" id="Phobius"/>
    </source>
</evidence>
<dbReference type="InterPro" id="IPR036259">
    <property type="entry name" value="MFS_trans_sf"/>
</dbReference>
<feature type="transmembrane region" description="Helical" evidence="6">
    <location>
        <begin position="127"/>
        <end position="148"/>
    </location>
</feature>
<keyword evidence="4 6" id="KW-0472">Membrane</keyword>
<dbReference type="InterPro" id="IPR011701">
    <property type="entry name" value="MFS"/>
</dbReference>
<evidence type="ECO:0000256" key="3">
    <source>
        <dbReference type="ARBA" id="ARBA00022989"/>
    </source>
</evidence>
<feature type="transmembrane region" description="Helical" evidence="6">
    <location>
        <begin position="69"/>
        <end position="89"/>
    </location>
</feature>
<dbReference type="Pfam" id="PF07690">
    <property type="entry name" value="MFS_1"/>
    <property type="match status" value="1"/>
</dbReference>
<dbReference type="PANTHER" id="PTHR23528:SF1">
    <property type="entry name" value="MAJOR FACILITATOR SUPERFAMILY (MFS) PROFILE DOMAIN-CONTAINING PROTEIN"/>
    <property type="match status" value="1"/>
</dbReference>
<evidence type="ECO:0000256" key="4">
    <source>
        <dbReference type="ARBA" id="ARBA00023136"/>
    </source>
</evidence>
<gene>
    <name evidence="8" type="primary">floR</name>
    <name evidence="8" type="ORF">Sru01_16610</name>
</gene>
<keyword evidence="2 6" id="KW-0812">Transmembrane</keyword>
<feature type="transmembrane region" description="Helical" evidence="6">
    <location>
        <begin position="401"/>
        <end position="420"/>
    </location>
</feature>
<dbReference type="InterPro" id="IPR020846">
    <property type="entry name" value="MFS_dom"/>
</dbReference>
<evidence type="ECO:0000256" key="2">
    <source>
        <dbReference type="ARBA" id="ARBA00022692"/>
    </source>
</evidence>
<feature type="transmembrane region" description="Helical" evidence="6">
    <location>
        <begin position="308"/>
        <end position="327"/>
    </location>
</feature>
<feature type="transmembrane region" description="Helical" evidence="6">
    <location>
        <begin position="29"/>
        <end position="49"/>
    </location>
</feature>
<feature type="transmembrane region" description="Helical" evidence="6">
    <location>
        <begin position="371"/>
        <end position="395"/>
    </location>
</feature>
<dbReference type="GO" id="GO:0022857">
    <property type="term" value="F:transmembrane transporter activity"/>
    <property type="evidence" value="ECO:0007669"/>
    <property type="project" value="InterPro"/>
</dbReference>
<dbReference type="Proteomes" id="UP000655287">
    <property type="component" value="Unassembled WGS sequence"/>
</dbReference>
<evidence type="ECO:0000256" key="5">
    <source>
        <dbReference type="SAM" id="MobiDB-lite"/>
    </source>
</evidence>
<comment type="caution">
    <text evidence="8">The sequence shown here is derived from an EMBL/GenBank/DDBJ whole genome shotgun (WGS) entry which is preliminary data.</text>
</comment>
<keyword evidence="9" id="KW-1185">Reference proteome</keyword>
<feature type="transmembrane region" description="Helical" evidence="6">
    <location>
        <begin position="101"/>
        <end position="121"/>
    </location>
</feature>
<evidence type="ECO:0000256" key="1">
    <source>
        <dbReference type="ARBA" id="ARBA00004651"/>
    </source>
</evidence>
<evidence type="ECO:0000313" key="8">
    <source>
        <dbReference type="EMBL" id="GII76679.1"/>
    </source>
</evidence>
<feature type="transmembrane region" description="Helical" evidence="6">
    <location>
        <begin position="333"/>
        <end position="359"/>
    </location>
</feature>
<keyword evidence="3 6" id="KW-1133">Transmembrane helix</keyword>
<reference evidence="8" key="1">
    <citation type="submission" date="2021-01" db="EMBL/GenBank/DDBJ databases">
        <title>Whole genome shotgun sequence of Sphaerisporangium rufum NBRC 109079.</title>
        <authorList>
            <person name="Komaki H."/>
            <person name="Tamura T."/>
        </authorList>
    </citation>
    <scope>NUCLEOTIDE SEQUENCE</scope>
    <source>
        <strain evidence="8">NBRC 109079</strain>
    </source>
</reference>
<dbReference type="SUPFAM" id="SSF103473">
    <property type="entry name" value="MFS general substrate transporter"/>
    <property type="match status" value="1"/>
</dbReference>
<dbReference type="PANTHER" id="PTHR23528">
    <property type="match status" value="1"/>
</dbReference>
<name>A0A919UYB6_9ACTN</name>
<evidence type="ECO:0000259" key="7">
    <source>
        <dbReference type="PROSITE" id="PS50850"/>
    </source>
</evidence>
<dbReference type="Gene3D" id="1.20.1250.20">
    <property type="entry name" value="MFS general substrate transporter like domains"/>
    <property type="match status" value="2"/>
</dbReference>
<dbReference type="GO" id="GO:0005886">
    <property type="term" value="C:plasma membrane"/>
    <property type="evidence" value="ECO:0007669"/>
    <property type="project" value="UniProtKB-SubCell"/>
</dbReference>
<dbReference type="AlphaFoldDB" id="A0A919UYB6"/>
<feature type="transmembrane region" description="Helical" evidence="6">
    <location>
        <begin position="242"/>
        <end position="262"/>
    </location>
</feature>
<protein>
    <submittedName>
        <fullName evidence="8">MFS transporter</fullName>
    </submittedName>
</protein>
<feature type="transmembrane region" description="Helical" evidence="6">
    <location>
        <begin position="277"/>
        <end position="296"/>
    </location>
</feature>
<comment type="subcellular location">
    <subcellularLocation>
        <location evidence="1">Cell membrane</location>
        <topology evidence="1">Multi-pass membrane protein</topology>
    </subcellularLocation>
</comment>